<dbReference type="Pfam" id="PF14307">
    <property type="entry name" value="Glyco_tran_WbsX"/>
    <property type="match status" value="1"/>
</dbReference>
<proteinExistence type="predicted"/>
<dbReference type="Gene3D" id="3.20.20.80">
    <property type="entry name" value="Glycosidases"/>
    <property type="match status" value="1"/>
</dbReference>
<name>A0A820TMR2_9BILA</name>
<dbReference type="AlphaFoldDB" id="A0A820TMR2"/>
<protein>
    <submittedName>
        <fullName evidence="1">Uncharacterized protein</fullName>
    </submittedName>
</protein>
<dbReference type="PANTHER" id="PTHR41244:SF1">
    <property type="entry name" value="GLYCOSYLTRANSFERASE"/>
    <property type="match status" value="1"/>
</dbReference>
<accession>A0A820TMR2</accession>
<organism evidence="1 2">
    <name type="scientific">Rotaria socialis</name>
    <dbReference type="NCBI Taxonomy" id="392032"/>
    <lineage>
        <taxon>Eukaryota</taxon>
        <taxon>Metazoa</taxon>
        <taxon>Spiralia</taxon>
        <taxon>Gnathifera</taxon>
        <taxon>Rotifera</taxon>
        <taxon>Eurotatoria</taxon>
        <taxon>Bdelloidea</taxon>
        <taxon>Philodinida</taxon>
        <taxon>Philodinidae</taxon>
        <taxon>Rotaria</taxon>
    </lineage>
</organism>
<reference evidence="1" key="1">
    <citation type="submission" date="2021-02" db="EMBL/GenBank/DDBJ databases">
        <authorList>
            <person name="Nowell W R."/>
        </authorList>
    </citation>
    <scope>NUCLEOTIDE SEQUENCE</scope>
</reference>
<evidence type="ECO:0000313" key="1">
    <source>
        <dbReference type="EMBL" id="CAF4468898.1"/>
    </source>
</evidence>
<dbReference type="PANTHER" id="PTHR41244">
    <property type="entry name" value="RHAMNAN SYNTHESIS F"/>
    <property type="match status" value="1"/>
</dbReference>
<comment type="caution">
    <text evidence="1">The sequence shown here is derived from an EMBL/GenBank/DDBJ whole genome shotgun (WGS) entry which is preliminary data.</text>
</comment>
<keyword evidence="2" id="KW-1185">Reference proteome</keyword>
<evidence type="ECO:0000313" key="2">
    <source>
        <dbReference type="Proteomes" id="UP000663873"/>
    </source>
</evidence>
<sequence length="539" mass="63820">MRRRHTYAFGILFAVLVFFTWKLKSTKNPTKNLSLGIDHSFVTQAPRVLFYFFPQWHPVAENNRLRGWDFTDWVLIREAAETAPKNNLIQQPTELGWYNLLSYNVRLRQAQLLKQYGGYGFIYHVYWFNDHPVMDEALRQMLADSDIDVPYLLCWANEDWFNRWYGGDTRVIFHVNINPRYIKVNGKPVFQVYQADTDMDLVFRDFKKWSSEFGFPGVHCHQTLAHFHKTPFNRLEPLKYRIPVSALADGVTEFQPNFIQNWTHEHITTTAQIPRHHPSYHWRGIHVDWDYGPRHHRFSNQRSHPFLFEQHLRLVIEAMRNDILTLSLSPKEQYVTVNAWNEWSEGNAMEPSNFYGRAYLEALEVAVLKRVEHSRVCVLLKSFTLQSPFNAMNKTLRSLETFSANIQWEVLAYSAYQTPEVPIEFMNYIRHMNAHDVRFVDMPLHLQHMNTSGSEILKYMIPHCHAVRNAHYILILLEGEILRGTPRAPDNWNEPWVFPLENCRVQTIWRLAQRIGYLEVNKAVFDVFSLTLGYNQRCE</sequence>
<dbReference type="InterPro" id="IPR032719">
    <property type="entry name" value="WbsX"/>
</dbReference>
<dbReference type="EMBL" id="CAJOBP010005415">
    <property type="protein sequence ID" value="CAF4468898.1"/>
    <property type="molecule type" value="Genomic_DNA"/>
</dbReference>
<gene>
    <name evidence="1" type="ORF">UJA718_LOCUS24038</name>
</gene>
<dbReference type="Proteomes" id="UP000663873">
    <property type="component" value="Unassembled WGS sequence"/>
</dbReference>